<accession>A0A0R2PG96</accession>
<name>A0A0R2PG96_9GAMM</name>
<evidence type="ECO:0000256" key="3">
    <source>
        <dbReference type="ARBA" id="ARBA00022618"/>
    </source>
</evidence>
<dbReference type="InterPro" id="IPR007449">
    <property type="entry name" value="ZipA_FtsZ-bd_C"/>
</dbReference>
<dbReference type="Gene3D" id="3.30.1400.10">
    <property type="entry name" value="ZipA, C-terminal FtsZ-binding domain"/>
    <property type="match status" value="1"/>
</dbReference>
<dbReference type="Proteomes" id="UP000050874">
    <property type="component" value="Unassembled WGS sequence"/>
</dbReference>
<keyword evidence="5 10" id="KW-1133">Transmembrane helix</keyword>
<evidence type="ECO:0000256" key="8">
    <source>
        <dbReference type="RuleBase" id="RU003612"/>
    </source>
</evidence>
<dbReference type="GO" id="GO:0032153">
    <property type="term" value="C:cell division site"/>
    <property type="evidence" value="ECO:0007669"/>
    <property type="project" value="TreeGrafter"/>
</dbReference>
<evidence type="ECO:0000259" key="11">
    <source>
        <dbReference type="SMART" id="SM00771"/>
    </source>
</evidence>
<protein>
    <recommendedName>
        <fullName evidence="8">Cell division protein ZipA</fullName>
    </recommendedName>
</protein>
<evidence type="ECO:0000256" key="4">
    <source>
        <dbReference type="ARBA" id="ARBA00022692"/>
    </source>
</evidence>
<dbReference type="SUPFAM" id="SSF64383">
    <property type="entry name" value="Cell-division protein ZipA, C-terminal domain"/>
    <property type="match status" value="1"/>
</dbReference>
<comment type="subcellular location">
    <subcellularLocation>
        <location evidence="9">Cell inner membrane</location>
        <topology evidence="9">Single-pass type I membrane protein</topology>
    </subcellularLocation>
</comment>
<evidence type="ECO:0000256" key="7">
    <source>
        <dbReference type="ARBA" id="ARBA00023306"/>
    </source>
</evidence>
<dbReference type="AlphaFoldDB" id="A0A0R2PG96"/>
<dbReference type="GO" id="GO:0000917">
    <property type="term" value="P:division septum assembly"/>
    <property type="evidence" value="ECO:0007669"/>
    <property type="project" value="TreeGrafter"/>
</dbReference>
<keyword evidence="1 9" id="KW-1003">Cell membrane</keyword>
<proteinExistence type="inferred from homology"/>
<evidence type="ECO:0000256" key="10">
    <source>
        <dbReference type="SAM" id="Phobius"/>
    </source>
</evidence>
<feature type="domain" description="ZipA C-terminal FtsZ-binding" evidence="11">
    <location>
        <begin position="66"/>
        <end position="188"/>
    </location>
</feature>
<keyword evidence="7 8" id="KW-0131">Cell cycle</keyword>
<dbReference type="Pfam" id="PF04354">
    <property type="entry name" value="ZipA_C"/>
    <property type="match status" value="1"/>
</dbReference>
<evidence type="ECO:0000256" key="2">
    <source>
        <dbReference type="ARBA" id="ARBA00022519"/>
    </source>
</evidence>
<reference evidence="13" key="1">
    <citation type="submission" date="2015-10" db="EMBL/GenBank/DDBJ databases">
        <title>Metagenome-Assembled Genomes uncover a global brackish microbiome.</title>
        <authorList>
            <person name="Hugerth L.W."/>
            <person name="Larsson J."/>
            <person name="Alneberg J."/>
            <person name="Lindh M.V."/>
            <person name="Legrand C."/>
            <person name="Pinhassi J."/>
            <person name="Andersson A."/>
        </authorList>
    </citation>
    <scope>NUCLEOTIDE SEQUENCE [LARGE SCALE GENOMIC DNA]</scope>
</reference>
<comment type="similarity">
    <text evidence="8">Belongs to the ZipA family.</text>
</comment>
<evidence type="ECO:0000313" key="13">
    <source>
        <dbReference type="Proteomes" id="UP000050874"/>
    </source>
</evidence>
<dbReference type="PANTHER" id="PTHR38685:SF1">
    <property type="entry name" value="CELL DIVISION PROTEIN ZIPA"/>
    <property type="match status" value="1"/>
</dbReference>
<dbReference type="InterPro" id="IPR036765">
    <property type="entry name" value="ZipA_FtsZ-bd_C_sf"/>
</dbReference>
<keyword evidence="6 9" id="KW-0472">Membrane</keyword>
<dbReference type="InterPro" id="IPR011919">
    <property type="entry name" value="Cell_div_ZipA"/>
</dbReference>
<evidence type="ECO:0000256" key="5">
    <source>
        <dbReference type="ARBA" id="ARBA00022989"/>
    </source>
</evidence>
<comment type="caution">
    <text evidence="12">The sequence shown here is derived from an EMBL/GenBank/DDBJ whole genome shotgun (WGS) entry which is preliminary data.</text>
</comment>
<evidence type="ECO:0000256" key="1">
    <source>
        <dbReference type="ARBA" id="ARBA00022475"/>
    </source>
</evidence>
<gene>
    <name evidence="12" type="ORF">ABR63_07265</name>
</gene>
<evidence type="ECO:0000313" key="12">
    <source>
        <dbReference type="EMBL" id="KRO36887.1"/>
    </source>
</evidence>
<dbReference type="EMBL" id="LIAV01000485">
    <property type="protein sequence ID" value="KRO36887.1"/>
    <property type="molecule type" value="Genomic_DNA"/>
</dbReference>
<dbReference type="SMART" id="SM00771">
    <property type="entry name" value="ZipA_C"/>
    <property type="match status" value="1"/>
</dbReference>
<keyword evidence="4 9" id="KW-0812">Transmembrane</keyword>
<dbReference type="PANTHER" id="PTHR38685">
    <property type="entry name" value="CELL DIVISION PROTEIN ZIPA"/>
    <property type="match status" value="1"/>
</dbReference>
<evidence type="ECO:0000256" key="6">
    <source>
        <dbReference type="ARBA" id="ARBA00023136"/>
    </source>
</evidence>
<dbReference type="GO" id="GO:0005886">
    <property type="term" value="C:plasma membrane"/>
    <property type="evidence" value="ECO:0007669"/>
    <property type="project" value="UniProtKB-SubCell"/>
</dbReference>
<organism evidence="12 13">
    <name type="scientific">SAR86 cluster bacterium BACL1 MAG-120920-bin57</name>
    <dbReference type="NCBI Taxonomy" id="1655571"/>
    <lineage>
        <taxon>Bacteria</taxon>
        <taxon>Pseudomonadati</taxon>
        <taxon>Pseudomonadota</taxon>
        <taxon>Gammaproteobacteria</taxon>
        <taxon>SAR86 cluster</taxon>
    </lineage>
</organism>
<evidence type="ECO:0000256" key="9">
    <source>
        <dbReference type="RuleBase" id="RU003613"/>
    </source>
</evidence>
<comment type="function">
    <text evidence="8">Essential cell division protein that stabilizes the FtsZ protofilaments by cross-linking them and that serves as a cytoplasmic membrane anchor for the Z ring. Also required for the recruitment to the septal ring of downstream cell division proteins.</text>
</comment>
<feature type="transmembrane region" description="Helical" evidence="10">
    <location>
        <begin position="6"/>
        <end position="25"/>
    </location>
</feature>
<sequence length="201" mass="22651">MLSNLEILLIAGAILVFLITLYLFYRPRFSRKLVESSIADSRSMLFDKKVEQGSLSFESDLKTPLGQELVILNLISMDKSNFDINQVLTLLKNLDAKYSDGFFSYRDATGTELFRVASGINPGVLELNTETHILLMAVDLYLVPDPLKAFEQMLGFAVEIAEKLHASICDEARAPLSKQMIEHYKSKAQEVSRIKVMQKTP</sequence>
<keyword evidence="2 9" id="KW-0997">Cell inner membrane</keyword>
<keyword evidence="3 8" id="KW-0132">Cell division</keyword>